<evidence type="ECO:0000313" key="8">
    <source>
        <dbReference type="Proteomes" id="UP000593892"/>
    </source>
</evidence>
<dbReference type="SMART" id="SM00304">
    <property type="entry name" value="HAMP"/>
    <property type="match status" value="1"/>
</dbReference>
<dbReference type="GO" id="GO:0046872">
    <property type="term" value="F:metal ion binding"/>
    <property type="evidence" value="ECO:0007669"/>
    <property type="project" value="UniProtKB-KW"/>
</dbReference>
<feature type="domain" description="HAMP" evidence="5">
    <location>
        <begin position="234"/>
        <end position="287"/>
    </location>
</feature>
<keyword evidence="8" id="KW-1185">Reference proteome</keyword>
<name>A0A7S7NW30_PALFE</name>
<keyword evidence="4" id="KW-0472">Membrane</keyword>
<dbReference type="GO" id="GO:0009055">
    <property type="term" value="F:electron transfer activity"/>
    <property type="evidence" value="ECO:0007669"/>
    <property type="project" value="InterPro"/>
</dbReference>
<dbReference type="KEGG" id="pfer:IRI77_13090"/>
<dbReference type="PROSITE" id="PS51007">
    <property type="entry name" value="CYTC"/>
    <property type="match status" value="1"/>
</dbReference>
<dbReference type="InterPro" id="IPR003660">
    <property type="entry name" value="HAMP_dom"/>
</dbReference>
<keyword evidence="1 3" id="KW-0479">Metal-binding</keyword>
<dbReference type="Pfam" id="PF00672">
    <property type="entry name" value="HAMP"/>
    <property type="match status" value="1"/>
</dbReference>
<protein>
    <submittedName>
        <fullName evidence="7">DUF3365 domain-containing protein</fullName>
    </submittedName>
</protein>
<feature type="domain" description="Cytochrome c" evidence="6">
    <location>
        <begin position="138"/>
        <end position="221"/>
    </location>
</feature>
<gene>
    <name evidence="7" type="ORF">IRI77_13090</name>
</gene>
<evidence type="ECO:0000256" key="1">
    <source>
        <dbReference type="ARBA" id="ARBA00022723"/>
    </source>
</evidence>
<proteinExistence type="predicted"/>
<sequence length="291" mass="32299">MKLLLKFNLMFVLVFGLGLIATGYAARQFLRNNARERVLQEARLMMETTASTRTYTSKQIKPLLTPREKQENTFFPQTVPAYSAGQIFGYLHGKFPDYTYKEATLNPTNLADRATDWETDVVETFRNDRQRQELIGERDTPTGRTLFLAKPMKATAPCLECHSVPEAAPPAMIRTYGSNNGFGWKVDEIIAAQIVTVPMAVPTSIADKAFADLIMWLAAISIISLILLNLALVITVIQPVSRMAAAADAISKGNLDIVEVPVKGKDEIAVLADSFNRLTRSLSKAIKMLEE</sequence>
<evidence type="ECO:0000259" key="6">
    <source>
        <dbReference type="PROSITE" id="PS51007"/>
    </source>
</evidence>
<keyword evidence="2 3" id="KW-0408">Iron</keyword>
<feature type="transmembrane region" description="Helical" evidence="4">
    <location>
        <begin position="213"/>
        <end position="237"/>
    </location>
</feature>
<dbReference type="SUPFAM" id="SSF158472">
    <property type="entry name" value="HAMP domain-like"/>
    <property type="match status" value="1"/>
</dbReference>
<dbReference type="InterPro" id="IPR009056">
    <property type="entry name" value="Cyt_c-like_dom"/>
</dbReference>
<keyword evidence="4" id="KW-1133">Transmembrane helix</keyword>
<organism evidence="7 8">
    <name type="scientific">Paludibaculum fermentans</name>
    <dbReference type="NCBI Taxonomy" id="1473598"/>
    <lineage>
        <taxon>Bacteria</taxon>
        <taxon>Pseudomonadati</taxon>
        <taxon>Acidobacteriota</taxon>
        <taxon>Terriglobia</taxon>
        <taxon>Bryobacterales</taxon>
        <taxon>Bryobacteraceae</taxon>
        <taxon>Paludibaculum</taxon>
    </lineage>
</organism>
<evidence type="ECO:0000313" key="7">
    <source>
        <dbReference type="EMBL" id="QOY90838.1"/>
    </source>
</evidence>
<evidence type="ECO:0000256" key="2">
    <source>
        <dbReference type="ARBA" id="ARBA00023004"/>
    </source>
</evidence>
<dbReference type="GO" id="GO:0016020">
    <property type="term" value="C:membrane"/>
    <property type="evidence" value="ECO:0007669"/>
    <property type="project" value="InterPro"/>
</dbReference>
<dbReference type="RefSeq" id="WP_194452495.1">
    <property type="nucleotide sequence ID" value="NZ_CP063849.1"/>
</dbReference>
<dbReference type="Pfam" id="PF11845">
    <property type="entry name" value="Tll0287-like"/>
    <property type="match status" value="1"/>
</dbReference>
<dbReference type="Gene3D" id="6.10.340.10">
    <property type="match status" value="1"/>
</dbReference>
<dbReference type="GO" id="GO:0020037">
    <property type="term" value="F:heme binding"/>
    <property type="evidence" value="ECO:0007669"/>
    <property type="project" value="InterPro"/>
</dbReference>
<dbReference type="GO" id="GO:0007165">
    <property type="term" value="P:signal transduction"/>
    <property type="evidence" value="ECO:0007669"/>
    <property type="project" value="InterPro"/>
</dbReference>
<reference evidence="7 8" key="1">
    <citation type="submission" date="2020-10" db="EMBL/GenBank/DDBJ databases">
        <title>Complete genome sequence of Paludibaculum fermentans P105T, a facultatively anaerobic acidobacterium capable of dissimilatory Fe(III) reduction.</title>
        <authorList>
            <person name="Dedysh S.N."/>
            <person name="Beletsky A.V."/>
            <person name="Kulichevskaya I.S."/>
            <person name="Mardanov A.V."/>
            <person name="Ravin N.V."/>
        </authorList>
    </citation>
    <scope>NUCLEOTIDE SEQUENCE [LARGE SCALE GENOMIC DNA]</scope>
    <source>
        <strain evidence="7 8">P105</strain>
    </source>
</reference>
<dbReference type="InterPro" id="IPR021796">
    <property type="entry name" value="Tll0287-like_dom"/>
</dbReference>
<evidence type="ECO:0000256" key="3">
    <source>
        <dbReference type="PROSITE-ProRule" id="PRU00433"/>
    </source>
</evidence>
<dbReference type="Proteomes" id="UP000593892">
    <property type="component" value="Chromosome"/>
</dbReference>
<accession>A0A7S7NW30</accession>
<evidence type="ECO:0000259" key="5">
    <source>
        <dbReference type="PROSITE" id="PS50885"/>
    </source>
</evidence>
<dbReference type="PROSITE" id="PS50885">
    <property type="entry name" value="HAMP"/>
    <property type="match status" value="1"/>
</dbReference>
<dbReference type="EMBL" id="CP063849">
    <property type="protein sequence ID" value="QOY90838.1"/>
    <property type="molecule type" value="Genomic_DNA"/>
</dbReference>
<keyword evidence="4" id="KW-0812">Transmembrane</keyword>
<evidence type="ECO:0000256" key="4">
    <source>
        <dbReference type="SAM" id="Phobius"/>
    </source>
</evidence>
<keyword evidence="3" id="KW-0349">Heme</keyword>
<dbReference type="AlphaFoldDB" id="A0A7S7NW30"/>
<dbReference type="CDD" id="cd06225">
    <property type="entry name" value="HAMP"/>
    <property type="match status" value="1"/>
</dbReference>